<dbReference type="Proteomes" id="UP001043456">
    <property type="component" value="Unassembled WGS sequence"/>
</dbReference>
<keyword evidence="2" id="KW-1185">Reference proteome</keyword>
<dbReference type="GeneID" id="67001602"/>
<sequence length="115" mass="12875">MILPSISRIYILLIISLMSNRRTRCHATALQGRSLCATGGPDAALRAEHERLGAFESHPDRIPYDMRRALEPIEIETWFHIVSGETDADLVTDEMVTLQVSLHLSETAASRLLFS</sequence>
<dbReference type="EMBL" id="BHVY01000002">
    <property type="protein sequence ID" value="GIJ84150.1"/>
    <property type="molecule type" value="Genomic_DNA"/>
</dbReference>
<reference evidence="1 2" key="1">
    <citation type="submission" date="2018-10" db="EMBL/GenBank/DDBJ databases">
        <title>Pan-genome distribution and transcriptional activeness of fungal secondary metabolism genes in Aspergillus section Fumigati.</title>
        <authorList>
            <person name="Takahashi H."/>
            <person name="Umemura M."/>
            <person name="Ninomiya A."/>
            <person name="Kusuya Y."/>
            <person name="Urayama S."/>
            <person name="Shimizu M."/>
            <person name="Watanabe A."/>
            <person name="Kamei K."/>
            <person name="Yaguchi T."/>
            <person name="Hagiwara D."/>
        </authorList>
    </citation>
    <scope>NUCLEOTIDE SEQUENCE [LARGE SCALE GENOMIC DNA]</scope>
    <source>
        <strain evidence="1 2">IFM 55266</strain>
    </source>
</reference>
<comment type="caution">
    <text evidence="1">The sequence shown here is derived from an EMBL/GenBank/DDBJ whole genome shotgun (WGS) entry which is preliminary data.</text>
</comment>
<name>A0A9P3B7I1_9EURO</name>
<evidence type="ECO:0000313" key="2">
    <source>
        <dbReference type="Proteomes" id="UP001043456"/>
    </source>
</evidence>
<protein>
    <submittedName>
        <fullName evidence="1">Uncharacterized protein</fullName>
    </submittedName>
</protein>
<accession>A0A9P3B7I1</accession>
<dbReference type="RefSeq" id="XP_043154897.1">
    <property type="nucleotide sequence ID" value="XM_043298962.1"/>
</dbReference>
<evidence type="ECO:0000313" key="1">
    <source>
        <dbReference type="EMBL" id="GIJ84150.1"/>
    </source>
</evidence>
<dbReference type="AlphaFoldDB" id="A0A9P3B7I1"/>
<organism evidence="1 2">
    <name type="scientific">Aspergillus pseudoviridinutans</name>
    <dbReference type="NCBI Taxonomy" id="1517512"/>
    <lineage>
        <taxon>Eukaryota</taxon>
        <taxon>Fungi</taxon>
        <taxon>Dikarya</taxon>
        <taxon>Ascomycota</taxon>
        <taxon>Pezizomycotina</taxon>
        <taxon>Eurotiomycetes</taxon>
        <taxon>Eurotiomycetidae</taxon>
        <taxon>Eurotiales</taxon>
        <taxon>Aspergillaceae</taxon>
        <taxon>Aspergillus</taxon>
        <taxon>Aspergillus subgen. Fumigati</taxon>
    </lineage>
</organism>
<gene>
    <name evidence="1" type="ORF">Asppvi_002990</name>
</gene>
<proteinExistence type="predicted"/>